<dbReference type="InterPro" id="IPR036390">
    <property type="entry name" value="WH_DNA-bd_sf"/>
</dbReference>
<dbReference type="Proteomes" id="UP000623509">
    <property type="component" value="Unassembled WGS sequence"/>
</dbReference>
<dbReference type="InterPro" id="IPR000835">
    <property type="entry name" value="HTH_MarR-typ"/>
</dbReference>
<proteinExistence type="inferred from homology"/>
<sequence>MVISGNQRFIRNVNRIAILRALRDASGLSRADLADLTGLTRSAIGRLVDGLIAEGWVAEDKSVPSGALGRRPTPLRLDTQRLLVLGTDFNSERIHVAACSIDGNLRAFEEESVRGLDGHSVLKRLARLVERVTHPYMMRGFQFRGMGVAAPGTVDGPKGVLLQSDSTGWHDLPVICLLREQLSEPWLTGIPLLVERAVCCVAMQFVHTGKRPLTDSLVYVHLGQKLACAAVVDGVLVKGAHGLAGRVGHQQLLPDGPMCACGQRGCANATLSLQAMQMELGVDGAAALQARLALRDEAASAVLNRAADLLARFLHNLGQVYGMDRLLLGGPVVELGNDFLTRVAIQLGVFAGQPPKPLQLAPRPVHAAAQGAASLMLRHLLDVEAESPRVS</sequence>
<dbReference type="Gene3D" id="1.10.10.10">
    <property type="entry name" value="Winged helix-like DNA-binding domain superfamily/Winged helix DNA-binding domain"/>
    <property type="match status" value="1"/>
</dbReference>
<dbReference type="PANTHER" id="PTHR18964:SF149">
    <property type="entry name" value="BIFUNCTIONAL UDP-N-ACETYLGLUCOSAMINE 2-EPIMERASE_N-ACETYLMANNOSAMINE KINASE"/>
    <property type="match status" value="1"/>
</dbReference>
<feature type="domain" description="HTH cro/C1-type" evidence="2">
    <location>
        <begin position="19"/>
        <end position="47"/>
    </location>
</feature>
<evidence type="ECO:0000313" key="3">
    <source>
        <dbReference type="EMBL" id="KAF7598738.1"/>
    </source>
</evidence>
<name>A0A272ESG2_9RHOO</name>
<dbReference type="Pfam" id="PF12802">
    <property type="entry name" value="MarR_2"/>
    <property type="match status" value="1"/>
</dbReference>
<dbReference type="RefSeq" id="WP_095525074.1">
    <property type="nucleotide sequence ID" value="NZ_MDUX01000039.1"/>
</dbReference>
<dbReference type="InterPro" id="IPR043129">
    <property type="entry name" value="ATPase_NBD"/>
</dbReference>
<dbReference type="Proteomes" id="UP000216107">
    <property type="component" value="Unassembled WGS sequence"/>
</dbReference>
<gene>
    <name evidence="3" type="ORF">BGI27_11780</name>
    <name evidence="4" type="ORF">CGU29_10865</name>
</gene>
<dbReference type="SUPFAM" id="SSF46785">
    <property type="entry name" value="Winged helix' DNA-binding domain"/>
    <property type="match status" value="1"/>
</dbReference>
<dbReference type="Pfam" id="PF00480">
    <property type="entry name" value="ROK"/>
    <property type="match status" value="1"/>
</dbReference>
<evidence type="ECO:0000313" key="5">
    <source>
        <dbReference type="Proteomes" id="UP000216107"/>
    </source>
</evidence>
<dbReference type="OrthoDB" id="9810372at2"/>
<organism evidence="4 5">
    <name type="scientific">Candidatus Dactylopiibacterium carminicum</name>
    <dbReference type="NCBI Taxonomy" id="857335"/>
    <lineage>
        <taxon>Bacteria</taxon>
        <taxon>Pseudomonadati</taxon>
        <taxon>Pseudomonadota</taxon>
        <taxon>Betaproteobacteria</taxon>
        <taxon>Rhodocyclales</taxon>
        <taxon>Rhodocyclaceae</taxon>
        <taxon>Candidatus Dactylopiibacterium</taxon>
    </lineage>
</organism>
<dbReference type="AlphaFoldDB" id="A0A272ESG2"/>
<reference evidence="3 6" key="1">
    <citation type="submission" date="2016-08" db="EMBL/GenBank/DDBJ databases">
        <title>Candidatus Dactylopiibacterium carminicum genome sequence.</title>
        <authorList>
            <person name="Ramirez-Puebla S.T."/>
            <person name="Ormeno-Orrillo E."/>
            <person name="Vera-Ponce De Leon A."/>
            <person name="Luis L."/>
            <person name="Sanchez-Flores A."/>
            <person name="Monica R."/>
            <person name="Martinez-Romero E."/>
        </authorList>
    </citation>
    <scope>NUCLEOTIDE SEQUENCE [LARGE SCALE GENOMIC DNA]</scope>
    <source>
        <strain evidence="3">END1</strain>
    </source>
</reference>
<dbReference type="CDD" id="cd00093">
    <property type="entry name" value="HTH_XRE"/>
    <property type="match status" value="1"/>
</dbReference>
<dbReference type="Gene3D" id="3.30.420.40">
    <property type="match status" value="2"/>
</dbReference>
<accession>A0A272ESG2</accession>
<protein>
    <submittedName>
        <fullName evidence="3">ROK family transcriptional regulator</fullName>
    </submittedName>
</protein>
<evidence type="ECO:0000256" key="1">
    <source>
        <dbReference type="ARBA" id="ARBA00006479"/>
    </source>
</evidence>
<dbReference type="EMBL" id="MDUX01000039">
    <property type="protein sequence ID" value="KAF7598738.1"/>
    <property type="molecule type" value="Genomic_DNA"/>
</dbReference>
<dbReference type="PROSITE" id="PS50943">
    <property type="entry name" value="HTH_CROC1"/>
    <property type="match status" value="1"/>
</dbReference>
<reference evidence="4 5" key="2">
    <citation type="submission" date="2017-07" db="EMBL/GenBank/DDBJ databases">
        <title>Candidatus Dactylopiibacterium carminicum, a nitrogen-fixing symbiont of the cochineal insect Dactylopius coccus and Dactylopius opuntiae (Hemiptera: Coccoidea: Dactylopiidae).</title>
        <authorList>
            <person name="Vera A."/>
        </authorList>
    </citation>
    <scope>NUCLEOTIDE SEQUENCE [LARGE SCALE GENOMIC DNA]</scope>
    <source>
        <strain evidence="4 5">NFDCM</strain>
    </source>
</reference>
<comment type="similarity">
    <text evidence="1">Belongs to the ROK (NagC/XylR) family.</text>
</comment>
<evidence type="ECO:0000259" key="2">
    <source>
        <dbReference type="PROSITE" id="PS50943"/>
    </source>
</evidence>
<dbReference type="InterPro" id="IPR036388">
    <property type="entry name" value="WH-like_DNA-bd_sf"/>
</dbReference>
<evidence type="ECO:0000313" key="6">
    <source>
        <dbReference type="Proteomes" id="UP000623509"/>
    </source>
</evidence>
<dbReference type="EMBL" id="NMRN01000033">
    <property type="protein sequence ID" value="PAS92650.1"/>
    <property type="molecule type" value="Genomic_DNA"/>
</dbReference>
<evidence type="ECO:0000313" key="4">
    <source>
        <dbReference type="EMBL" id="PAS92650.1"/>
    </source>
</evidence>
<keyword evidence="6" id="KW-1185">Reference proteome</keyword>
<dbReference type="GO" id="GO:0003700">
    <property type="term" value="F:DNA-binding transcription factor activity"/>
    <property type="evidence" value="ECO:0007669"/>
    <property type="project" value="InterPro"/>
</dbReference>
<dbReference type="InterPro" id="IPR001387">
    <property type="entry name" value="Cro/C1-type_HTH"/>
</dbReference>
<dbReference type="PANTHER" id="PTHR18964">
    <property type="entry name" value="ROK (REPRESSOR, ORF, KINASE) FAMILY"/>
    <property type="match status" value="1"/>
</dbReference>
<dbReference type="SUPFAM" id="SSF53067">
    <property type="entry name" value="Actin-like ATPase domain"/>
    <property type="match status" value="2"/>
</dbReference>
<comment type="caution">
    <text evidence="4">The sequence shown here is derived from an EMBL/GenBank/DDBJ whole genome shotgun (WGS) entry which is preliminary data.</text>
</comment>
<dbReference type="InterPro" id="IPR000600">
    <property type="entry name" value="ROK"/>
</dbReference>